<accession>A0A0B7G304</accession>
<protein>
    <submittedName>
        <fullName evidence="1">Uncharacterized protein</fullName>
    </submittedName>
</protein>
<dbReference type="AlphaFoldDB" id="A0A0B7G304"/>
<gene>
    <name evidence="1" type="ORF">RSOLAG1IB_10513</name>
</gene>
<proteinExistence type="predicted"/>
<evidence type="ECO:0000313" key="1">
    <source>
        <dbReference type="EMBL" id="CEL62837.1"/>
    </source>
</evidence>
<organism evidence="1 2">
    <name type="scientific">Thanatephorus cucumeris (strain AG1-IB / isolate 7/3/14)</name>
    <name type="common">Lettuce bottom rot fungus</name>
    <name type="synonym">Rhizoctonia solani</name>
    <dbReference type="NCBI Taxonomy" id="1108050"/>
    <lineage>
        <taxon>Eukaryota</taxon>
        <taxon>Fungi</taxon>
        <taxon>Dikarya</taxon>
        <taxon>Basidiomycota</taxon>
        <taxon>Agaricomycotina</taxon>
        <taxon>Agaricomycetes</taxon>
        <taxon>Cantharellales</taxon>
        <taxon>Ceratobasidiaceae</taxon>
        <taxon>Rhizoctonia</taxon>
        <taxon>Rhizoctonia solani AG-1</taxon>
    </lineage>
</organism>
<sequence length="78" mass="8906">MARTIRWKYFFLKDEKEKTDEYEYGYSPTFDTGLNNQTASAPSAHEALNQIIGSHMGCSKILTFLTRHGCADLTSFLH</sequence>
<dbReference type="Proteomes" id="UP000059188">
    <property type="component" value="Unassembled WGS sequence"/>
</dbReference>
<evidence type="ECO:0000313" key="2">
    <source>
        <dbReference type="Proteomes" id="UP000059188"/>
    </source>
</evidence>
<dbReference type="EMBL" id="LN679171">
    <property type="protein sequence ID" value="CEL62837.1"/>
    <property type="molecule type" value="Genomic_DNA"/>
</dbReference>
<reference evidence="1 2" key="1">
    <citation type="submission" date="2014-11" db="EMBL/GenBank/DDBJ databases">
        <authorList>
            <person name="Wibberg Daniel"/>
        </authorList>
    </citation>
    <scope>NUCLEOTIDE SEQUENCE [LARGE SCALE GENOMIC DNA]</scope>
    <source>
        <strain evidence="1">Rhizoctonia solani AG1-IB 7/3/14</strain>
    </source>
</reference>
<name>A0A0B7G304_THACB</name>
<keyword evidence="2" id="KW-1185">Reference proteome</keyword>